<organism evidence="6">
    <name type="scientific">marine sediment metagenome</name>
    <dbReference type="NCBI Taxonomy" id="412755"/>
    <lineage>
        <taxon>unclassified sequences</taxon>
        <taxon>metagenomes</taxon>
        <taxon>ecological metagenomes</taxon>
    </lineage>
</organism>
<evidence type="ECO:0000313" key="6">
    <source>
        <dbReference type="EMBL" id="GAF69153.1"/>
    </source>
</evidence>
<evidence type="ECO:0000256" key="1">
    <source>
        <dbReference type="ARBA" id="ARBA00022741"/>
    </source>
</evidence>
<keyword evidence="2" id="KW-0378">Hydrolase</keyword>
<dbReference type="AlphaFoldDB" id="X0RK35"/>
<dbReference type="InterPro" id="IPR027417">
    <property type="entry name" value="P-loop_NTPase"/>
</dbReference>
<comment type="caution">
    <text evidence="6">The sequence shown here is derived from an EMBL/GenBank/DDBJ whole genome shotgun (WGS) entry which is preliminary data.</text>
</comment>
<dbReference type="Gene3D" id="3.40.50.300">
    <property type="entry name" value="P-loop containing nucleotide triphosphate hydrolases"/>
    <property type="match status" value="1"/>
</dbReference>
<dbReference type="SUPFAM" id="SSF52540">
    <property type="entry name" value="P-loop containing nucleoside triphosphate hydrolases"/>
    <property type="match status" value="1"/>
</dbReference>
<protein>
    <recommendedName>
        <fullName evidence="5">Helicase ATP-binding domain-containing protein</fullName>
    </recommendedName>
</protein>
<proteinExistence type="predicted"/>
<dbReference type="InterPro" id="IPR014001">
    <property type="entry name" value="Helicase_ATP-bd"/>
</dbReference>
<dbReference type="Pfam" id="PF00270">
    <property type="entry name" value="DEAD"/>
    <property type="match status" value="1"/>
</dbReference>
<dbReference type="GO" id="GO:0016787">
    <property type="term" value="F:hydrolase activity"/>
    <property type="evidence" value="ECO:0007669"/>
    <property type="project" value="UniProtKB-KW"/>
</dbReference>
<evidence type="ECO:0000259" key="5">
    <source>
        <dbReference type="PROSITE" id="PS51192"/>
    </source>
</evidence>
<feature type="non-terminal residue" evidence="6">
    <location>
        <position position="122"/>
    </location>
</feature>
<keyword evidence="1" id="KW-0547">Nucleotide-binding</keyword>
<accession>X0RK35</accession>
<dbReference type="EMBL" id="BARS01005159">
    <property type="protein sequence ID" value="GAF69153.1"/>
    <property type="molecule type" value="Genomic_DNA"/>
</dbReference>
<dbReference type="InterPro" id="IPR011545">
    <property type="entry name" value="DEAD/DEAH_box_helicase_dom"/>
</dbReference>
<dbReference type="InterPro" id="IPR050474">
    <property type="entry name" value="Hel308_SKI2-like"/>
</dbReference>
<evidence type="ECO:0000256" key="3">
    <source>
        <dbReference type="ARBA" id="ARBA00022806"/>
    </source>
</evidence>
<dbReference type="GO" id="GO:0003676">
    <property type="term" value="F:nucleic acid binding"/>
    <property type="evidence" value="ECO:0007669"/>
    <property type="project" value="InterPro"/>
</dbReference>
<dbReference type="GO" id="GO:0005524">
    <property type="term" value="F:ATP binding"/>
    <property type="evidence" value="ECO:0007669"/>
    <property type="project" value="UniProtKB-KW"/>
</dbReference>
<name>X0RK35_9ZZZZ</name>
<reference evidence="6" key="1">
    <citation type="journal article" date="2014" name="Front. Microbiol.">
        <title>High frequency of phylogenetically diverse reductive dehalogenase-homologous genes in deep subseafloor sedimentary metagenomes.</title>
        <authorList>
            <person name="Kawai M."/>
            <person name="Futagami T."/>
            <person name="Toyoda A."/>
            <person name="Takaki Y."/>
            <person name="Nishi S."/>
            <person name="Hori S."/>
            <person name="Arai W."/>
            <person name="Tsubouchi T."/>
            <person name="Morono Y."/>
            <person name="Uchiyama I."/>
            <person name="Ito T."/>
            <person name="Fujiyama A."/>
            <person name="Inagaki F."/>
            <person name="Takami H."/>
        </authorList>
    </citation>
    <scope>NUCLEOTIDE SEQUENCE</scope>
    <source>
        <strain evidence="6">Expedition CK06-06</strain>
    </source>
</reference>
<dbReference type="GO" id="GO:0004386">
    <property type="term" value="F:helicase activity"/>
    <property type="evidence" value="ECO:0007669"/>
    <property type="project" value="UniProtKB-KW"/>
</dbReference>
<dbReference type="PROSITE" id="PS51192">
    <property type="entry name" value="HELICASE_ATP_BIND_1"/>
    <property type="match status" value="1"/>
</dbReference>
<gene>
    <name evidence="6" type="ORF">S01H1_10097</name>
</gene>
<keyword evidence="3" id="KW-0347">Helicase</keyword>
<evidence type="ECO:0000256" key="2">
    <source>
        <dbReference type="ARBA" id="ARBA00022801"/>
    </source>
</evidence>
<keyword evidence="4" id="KW-0067">ATP-binding</keyword>
<feature type="domain" description="Helicase ATP-binding" evidence="5">
    <location>
        <begin position="37"/>
        <end position="122"/>
    </location>
</feature>
<evidence type="ECO:0000256" key="4">
    <source>
        <dbReference type="ARBA" id="ARBA00022840"/>
    </source>
</evidence>
<dbReference type="PANTHER" id="PTHR47961">
    <property type="entry name" value="DNA POLYMERASE THETA, PUTATIVE (AFU_ORTHOLOGUE AFUA_1G05260)-RELATED"/>
    <property type="match status" value="1"/>
</dbReference>
<sequence length="122" mass="13308">MNVQELAKLGIDSPFIKAWEDKGISELTEIQAVALSDDSLQQGRNVVIVAPTSSGKTFIGEVFAVRSASTLHRAIYLVPFKAIAEEKYKEFSETYSSLGLPIVVSSGDHAEFDADIRRGEFG</sequence>
<dbReference type="PANTHER" id="PTHR47961:SF10">
    <property type="entry name" value="ATP-DEPENDENT DNA HELICASE HEL308"/>
    <property type="match status" value="1"/>
</dbReference>